<keyword evidence="3" id="KW-1185">Reference proteome</keyword>
<dbReference type="RefSeq" id="WP_130597669.1">
    <property type="nucleotide sequence ID" value="NZ_CP036200.1"/>
</dbReference>
<evidence type="ECO:0000313" key="3">
    <source>
        <dbReference type="Proteomes" id="UP000291106"/>
    </source>
</evidence>
<evidence type="ECO:0000256" key="1">
    <source>
        <dbReference type="SAM" id="SignalP"/>
    </source>
</evidence>
<dbReference type="KEGG" id="smai:EXU30_02545"/>
<keyword evidence="1" id="KW-0732">Signal</keyword>
<dbReference type="EMBL" id="CP036200">
    <property type="protein sequence ID" value="QBF81695.1"/>
    <property type="molecule type" value="Genomic_DNA"/>
</dbReference>
<proteinExistence type="predicted"/>
<sequence length="201" mass="23486">MRFLVLLVLLLLSFSGVCADERYVSNIQPQYFDEDINRLKAADASIDYNAEKDEFTIYFYEGIYVVGVRLSRDAADSLMSAIYKYESWNKKAIAKAVTLDKEITKVKTGYTFWRLGNSPWRVGRSVDLSLHFYSQSPKHHQLVFVIPKMQSINNQYISYHPKEPHFDLEQAVNLRQHFERDNVLAFVQKVQEQQSLEAEFN</sequence>
<dbReference type="Proteomes" id="UP000291106">
    <property type="component" value="Chromosome"/>
</dbReference>
<gene>
    <name evidence="2" type="ORF">EXU30_02545</name>
</gene>
<dbReference type="AlphaFoldDB" id="A0A411PDQ7"/>
<accession>A0A411PDQ7</accession>
<evidence type="ECO:0000313" key="2">
    <source>
        <dbReference type="EMBL" id="QBF81695.1"/>
    </source>
</evidence>
<reference evidence="2 3" key="1">
    <citation type="submission" date="2019-02" db="EMBL/GenBank/DDBJ databases">
        <title>Shewanella sp. D4-2 isolated from Dokdo Island.</title>
        <authorList>
            <person name="Baek K."/>
        </authorList>
    </citation>
    <scope>NUCLEOTIDE SEQUENCE [LARGE SCALE GENOMIC DNA]</scope>
    <source>
        <strain evidence="2 3">D4-2</strain>
    </source>
</reference>
<dbReference type="OrthoDB" id="9850004at2"/>
<feature type="signal peptide" evidence="1">
    <location>
        <begin position="1"/>
        <end position="19"/>
    </location>
</feature>
<name>A0A411PDQ7_9GAMM</name>
<organism evidence="2 3">
    <name type="scientific">Shewanella maritima</name>
    <dbReference type="NCBI Taxonomy" id="2520507"/>
    <lineage>
        <taxon>Bacteria</taxon>
        <taxon>Pseudomonadati</taxon>
        <taxon>Pseudomonadota</taxon>
        <taxon>Gammaproteobacteria</taxon>
        <taxon>Alteromonadales</taxon>
        <taxon>Shewanellaceae</taxon>
        <taxon>Shewanella</taxon>
    </lineage>
</organism>
<protein>
    <submittedName>
        <fullName evidence="2">Uncharacterized protein</fullName>
    </submittedName>
</protein>
<feature type="chain" id="PRO_5019302267" evidence="1">
    <location>
        <begin position="20"/>
        <end position="201"/>
    </location>
</feature>